<dbReference type="Gene3D" id="3.20.20.30">
    <property type="entry name" value="Luciferase-like domain"/>
    <property type="match status" value="1"/>
</dbReference>
<evidence type="ECO:0000259" key="5">
    <source>
        <dbReference type="Pfam" id="PF00296"/>
    </source>
</evidence>
<organism evidence="6 7">
    <name type="scientific">Lampropedia puyangensis</name>
    <dbReference type="NCBI Taxonomy" id="1330072"/>
    <lineage>
        <taxon>Bacteria</taxon>
        <taxon>Pseudomonadati</taxon>
        <taxon>Pseudomonadota</taxon>
        <taxon>Betaproteobacteria</taxon>
        <taxon>Burkholderiales</taxon>
        <taxon>Comamonadaceae</taxon>
        <taxon>Lampropedia</taxon>
    </lineage>
</organism>
<dbReference type="InterPro" id="IPR036661">
    <property type="entry name" value="Luciferase-like_sf"/>
</dbReference>
<dbReference type="Pfam" id="PF00296">
    <property type="entry name" value="Bac_luciferase"/>
    <property type="match status" value="1"/>
</dbReference>
<protein>
    <submittedName>
        <fullName evidence="6">LLM class flavin-dependent oxidoreductase</fullName>
    </submittedName>
</protein>
<dbReference type="EMBL" id="STFG01000017">
    <property type="protein sequence ID" value="THT98809.1"/>
    <property type="molecule type" value="Genomic_DNA"/>
</dbReference>
<keyword evidence="1" id="KW-0285">Flavoprotein</keyword>
<dbReference type="SUPFAM" id="SSF51679">
    <property type="entry name" value="Bacterial luciferase-like"/>
    <property type="match status" value="1"/>
</dbReference>
<accession>A0A4S8EVB5</accession>
<dbReference type="GO" id="GO:0004497">
    <property type="term" value="F:monooxygenase activity"/>
    <property type="evidence" value="ECO:0007669"/>
    <property type="project" value="UniProtKB-KW"/>
</dbReference>
<comment type="caution">
    <text evidence="6">The sequence shown here is derived from an EMBL/GenBank/DDBJ whole genome shotgun (WGS) entry which is preliminary data.</text>
</comment>
<gene>
    <name evidence="6" type="ORF">E9531_13515</name>
</gene>
<sequence>MHSVPQQRNRTYVLPFLSYQLGQTDDRSGAHSEFSGEHLHAGPRELQTLVREADSAGVALLILSENTHSANQPLQWEPGVLAAFLATQTTHIGLVVGASPCVFEPFNLARLIASTDYVSNGRAGWLVQEYGPTDTAQRYVTGPGARGIASNENLPEYISVIRKLWDSWEDDAFVRDKSTGCFVLSEKVHAVKHEGLHFSVEGALNVARPPQGQPPVVLQWREGCDLHNLEADIAIISPRDSLHAIELQVQIREQNPKWEGLVFANVYFKLTEAADPQSGHVASRLLNSELEGDAKTLAKALLTFAQQSGIDGLNLRPISNAARQLQLASRELLPVWLAQETQTSLDSANLPRITLRQKLRLRRPANRLQESSSI</sequence>
<evidence type="ECO:0000256" key="1">
    <source>
        <dbReference type="ARBA" id="ARBA00022630"/>
    </source>
</evidence>
<keyword evidence="4" id="KW-0503">Monooxygenase</keyword>
<name>A0A4S8EVB5_9BURK</name>
<keyword evidence="7" id="KW-1185">Reference proteome</keyword>
<evidence type="ECO:0000256" key="2">
    <source>
        <dbReference type="ARBA" id="ARBA00022643"/>
    </source>
</evidence>
<evidence type="ECO:0000256" key="3">
    <source>
        <dbReference type="ARBA" id="ARBA00023002"/>
    </source>
</evidence>
<evidence type="ECO:0000256" key="4">
    <source>
        <dbReference type="ARBA" id="ARBA00023033"/>
    </source>
</evidence>
<reference evidence="6 7" key="1">
    <citation type="journal article" date="2015" name="Antonie Van Leeuwenhoek">
        <title>Lampropedia puyangensis sp. nov., isolated from symptomatic bark of Populus ? euramericana canker and emended description of Lampropedia hyalina (Ehrenberg 1832) Lee et al. 2004.</title>
        <authorList>
            <person name="Li Y."/>
            <person name="Wang T."/>
            <person name="Piao C.G."/>
            <person name="Wang L.F."/>
            <person name="Tian G.Z."/>
            <person name="Zhu T.H."/>
            <person name="Guo M.W."/>
        </authorList>
    </citation>
    <scope>NUCLEOTIDE SEQUENCE [LARGE SCALE GENOMIC DNA]</scope>
    <source>
        <strain evidence="6 7">2-bin</strain>
    </source>
</reference>
<dbReference type="AlphaFoldDB" id="A0A4S8EVB5"/>
<evidence type="ECO:0000313" key="7">
    <source>
        <dbReference type="Proteomes" id="UP000308917"/>
    </source>
</evidence>
<proteinExistence type="predicted"/>
<dbReference type="InterPro" id="IPR011251">
    <property type="entry name" value="Luciferase-like_dom"/>
</dbReference>
<dbReference type="PANTHER" id="PTHR30011">
    <property type="entry name" value="ALKANESULFONATE MONOOXYGENASE-RELATED"/>
    <property type="match status" value="1"/>
</dbReference>
<keyword evidence="3" id="KW-0560">Oxidoreductase</keyword>
<dbReference type="GO" id="GO:0016705">
    <property type="term" value="F:oxidoreductase activity, acting on paired donors, with incorporation or reduction of molecular oxygen"/>
    <property type="evidence" value="ECO:0007669"/>
    <property type="project" value="InterPro"/>
</dbReference>
<dbReference type="Proteomes" id="UP000308917">
    <property type="component" value="Unassembled WGS sequence"/>
</dbReference>
<dbReference type="PANTHER" id="PTHR30011:SF16">
    <property type="entry name" value="C2H2 FINGER DOMAIN TRANSCRIPTION FACTOR (EUROFUNG)-RELATED"/>
    <property type="match status" value="1"/>
</dbReference>
<evidence type="ECO:0000313" key="6">
    <source>
        <dbReference type="EMBL" id="THT98809.1"/>
    </source>
</evidence>
<feature type="domain" description="Luciferase-like" evidence="5">
    <location>
        <begin position="37"/>
        <end position="217"/>
    </location>
</feature>
<dbReference type="InterPro" id="IPR051260">
    <property type="entry name" value="Diverse_substr_monoxygenases"/>
</dbReference>
<keyword evidence="2" id="KW-0288">FMN</keyword>